<protein>
    <recommendedName>
        <fullName evidence="3">FimV N-terminal domain-containing protein</fullName>
    </recommendedName>
</protein>
<dbReference type="EMBL" id="RRUE01000001">
    <property type="protein sequence ID" value="RRN45315.1"/>
    <property type="molecule type" value="Genomic_DNA"/>
</dbReference>
<feature type="region of interest" description="Disordered" evidence="2">
    <location>
        <begin position="834"/>
        <end position="864"/>
    </location>
</feature>
<dbReference type="NCBIfam" id="TIGR03504">
    <property type="entry name" value="FimV_Cterm"/>
    <property type="match status" value="1"/>
</dbReference>
<proteinExistence type="predicted"/>
<keyword evidence="5" id="KW-1185">Reference proteome</keyword>
<dbReference type="NCBIfam" id="TIGR03505">
    <property type="entry name" value="FimV_core"/>
    <property type="match status" value="1"/>
</dbReference>
<dbReference type="OrthoDB" id="5298707at2"/>
<dbReference type="InterPro" id="IPR020011">
    <property type="entry name" value="FimV_C"/>
</dbReference>
<dbReference type="CDD" id="cd00118">
    <property type="entry name" value="LysM"/>
    <property type="match status" value="1"/>
</dbReference>
<evidence type="ECO:0000259" key="3">
    <source>
        <dbReference type="Pfam" id="PF25800"/>
    </source>
</evidence>
<dbReference type="Proteomes" id="UP000270261">
    <property type="component" value="Unassembled WGS sequence"/>
</dbReference>
<accession>A0A3R8MU81</accession>
<evidence type="ECO:0000313" key="5">
    <source>
        <dbReference type="Proteomes" id="UP000270261"/>
    </source>
</evidence>
<dbReference type="Gene3D" id="1.20.58.2200">
    <property type="match status" value="1"/>
</dbReference>
<reference evidence="4 5" key="1">
    <citation type="submission" date="2018-11" db="EMBL/GenBank/DDBJ databases">
        <title>Genome sequencing of Lautropia sp. KCOM 2505 (= ChDC F240).</title>
        <authorList>
            <person name="Kook J.-K."/>
            <person name="Park S.-N."/>
            <person name="Lim Y.K."/>
        </authorList>
    </citation>
    <scope>NUCLEOTIDE SEQUENCE [LARGE SCALE GENOMIC DNA]</scope>
    <source>
        <strain evidence="4 5">KCOM 2505</strain>
    </source>
</reference>
<feature type="coiled-coil region" evidence="1">
    <location>
        <begin position="468"/>
        <end position="512"/>
    </location>
</feature>
<dbReference type="InterPro" id="IPR057840">
    <property type="entry name" value="FimV_N"/>
</dbReference>
<dbReference type="AlphaFoldDB" id="A0A3R8MU81"/>
<dbReference type="RefSeq" id="WP_125094743.1">
    <property type="nucleotide sequence ID" value="NZ_RRUE01000001.1"/>
</dbReference>
<evidence type="ECO:0000313" key="4">
    <source>
        <dbReference type="EMBL" id="RRN45315.1"/>
    </source>
</evidence>
<feature type="region of interest" description="Disordered" evidence="2">
    <location>
        <begin position="163"/>
        <end position="224"/>
    </location>
</feature>
<organism evidence="4 5">
    <name type="scientific">Lautropia dentalis</name>
    <dbReference type="NCBI Taxonomy" id="2490857"/>
    <lineage>
        <taxon>Bacteria</taxon>
        <taxon>Pseudomonadati</taxon>
        <taxon>Pseudomonadota</taxon>
        <taxon>Betaproteobacteria</taxon>
        <taxon>Burkholderiales</taxon>
        <taxon>Burkholderiaceae</taxon>
        <taxon>Lautropia</taxon>
    </lineage>
</organism>
<sequence>MTSGGSGRGQVAAAVAVALAVLSGGGVSSAEAAGLGRLTVQSALGQPLRAEVEVTAVSADEADTLTAKIASPEAFSRVGLQYKEALSGVRMAVENRGGRYFIKVTSSKPINDPFVDLVVELSWASGTFSREYTFLLDPPVQQKASQASRSGNAPVAGAATASGATGAAAGNHGAVRTLDPSTGRLVSHDRSAQQGARAGSDARKEAAAQGPAGRDAQSEGGVVTVGRGETLGMIARRVRPASATLDQTIVAIYRTNPNSFIQNNPNLIREGRELTIPSEGEIAAIDSAEAGRQLRMAARDFRTYKERMAGAVPEVKSNTGGTTASGAVSAQVDDARNGAEGSSDRLELSRSEGTKDGKGVGVRDAEAQVARDAALKEANSRIAELEKNVGALKSMLELKDKSLADLQAQLDRARAAGAQVSGTVAAAATAAADKAREAAGQVTDKAGEAKTAAEKAVAEKAAQTRAAADKLAADAKAASDKLAAEKKAAEDKAAAEKKAAEEKQAAGKAAAEKAAAEKAAADKAAADKAAAEKATADAKAIADGKDQQAGGDEKSAAEKAAADAKAEVERVTGAADTEKHGENMPKPAPVNEGEREGEGSFIDGLSQNSMLLPGLGVAAVVAGLGFWMMRRRRREDDGFSDSISADEFTANSLFGTTGGQSVDTMTGASTQITTISEATPTEVDPIAEAEVYIAYGRETQAEEILREALKRQPERQAIRLKLLEIFSSRKDTVAFSQMAREMHDMTGGLNEEWSRVTSMGAALDPDNPLYGDGSSAAASHTTVGSDAGMAGMAAAAAAGVAGAAAVAEPAAQEAEAAQPAEQDNGLQFEGAATAQAHEEPAHAEAQPATFQSTRSGPLSAMPSVELPSLDLDAPLDMDDGPSTVTDLNIDTTITESLDMGDHTQSASDLGSIGLDLSPSTISGPITMSGAASSQWQEMASKLDLASAYVEIGDKEGARELLEEVLQGGDASQQQRARDLLADL</sequence>
<dbReference type="Gene3D" id="3.10.350.10">
    <property type="entry name" value="LysM domain"/>
    <property type="match status" value="1"/>
</dbReference>
<feature type="compositionally biased region" description="Basic and acidic residues" evidence="2">
    <location>
        <begin position="542"/>
        <end position="583"/>
    </location>
</feature>
<dbReference type="InterPro" id="IPR018392">
    <property type="entry name" value="LysM"/>
</dbReference>
<evidence type="ECO:0000256" key="2">
    <source>
        <dbReference type="SAM" id="MobiDB-lite"/>
    </source>
</evidence>
<feature type="domain" description="FimV N-terminal" evidence="3">
    <location>
        <begin position="33"/>
        <end position="139"/>
    </location>
</feature>
<evidence type="ECO:0000256" key="1">
    <source>
        <dbReference type="SAM" id="Coils"/>
    </source>
</evidence>
<dbReference type="Pfam" id="PF25800">
    <property type="entry name" value="FimV_N"/>
    <property type="match status" value="1"/>
</dbReference>
<feature type="compositionally biased region" description="Polar residues" evidence="2">
    <location>
        <begin position="316"/>
        <end position="328"/>
    </location>
</feature>
<feature type="coiled-coil region" evidence="1">
    <location>
        <begin position="375"/>
        <end position="416"/>
    </location>
</feature>
<dbReference type="InterPro" id="IPR020012">
    <property type="entry name" value="LysM_FimV"/>
</dbReference>
<dbReference type="InterPro" id="IPR038440">
    <property type="entry name" value="FimV_C_sf"/>
</dbReference>
<keyword evidence="1" id="KW-0175">Coiled coil</keyword>
<feature type="compositionally biased region" description="Low complexity" evidence="2">
    <location>
        <begin position="163"/>
        <end position="175"/>
    </location>
</feature>
<feature type="region of interest" description="Disordered" evidence="2">
    <location>
        <begin position="312"/>
        <end position="363"/>
    </location>
</feature>
<gene>
    <name evidence="4" type="ORF">EHV23_03560</name>
</gene>
<feature type="region of interest" description="Disordered" evidence="2">
    <location>
        <begin position="542"/>
        <end position="602"/>
    </location>
</feature>
<name>A0A3R8MU81_9BURK</name>
<dbReference type="InterPro" id="IPR036779">
    <property type="entry name" value="LysM_dom_sf"/>
</dbReference>
<comment type="caution">
    <text evidence="4">The sequence shown here is derived from an EMBL/GenBank/DDBJ whole genome shotgun (WGS) entry which is preliminary data.</text>
</comment>
<feature type="compositionally biased region" description="Basic and acidic residues" evidence="2">
    <location>
        <begin position="333"/>
        <end position="363"/>
    </location>
</feature>